<dbReference type="AlphaFoldDB" id="A0A1W1W1Q0"/>
<feature type="transmembrane region" description="Helical" evidence="7">
    <location>
        <begin position="7"/>
        <end position="28"/>
    </location>
</feature>
<evidence type="ECO:0000256" key="7">
    <source>
        <dbReference type="RuleBase" id="RU363032"/>
    </source>
</evidence>
<dbReference type="Gene3D" id="1.10.3720.10">
    <property type="entry name" value="MetI-like"/>
    <property type="match status" value="1"/>
</dbReference>
<sequence>MRSETRLGFFLVLPALTCIVLIALYPVLQTLWMSFFRLQLQFPHLSKWVGLENYLSLLRDSRFLSATTNTFTFTLVSVALELILGLSLALLMHKSYRGRGLVRAAALVPWAIPTVISAMMWKFLYNDQLGAINDILLRLKIIPAYQAWLGSEKTALAAAIIADVWKTTPFMALLLLAGLQVIPEELYEAATVDGASRLKQFTRITLPLLKPAILVALIFRTLDAFRVFDLIYVLTGGGPGNSTETLTIYAYKTLFRNLDFGLGSALSVVIFFMVFGISLIYIRLLSTDEK</sequence>
<dbReference type="PROSITE" id="PS50928">
    <property type="entry name" value="ABC_TM1"/>
    <property type="match status" value="1"/>
</dbReference>
<dbReference type="InterPro" id="IPR000515">
    <property type="entry name" value="MetI-like"/>
</dbReference>
<dbReference type="OrthoDB" id="9774308at2"/>
<gene>
    <name evidence="9" type="ORF">SAMN00808754_2892</name>
</gene>
<dbReference type="GO" id="GO:0005886">
    <property type="term" value="C:plasma membrane"/>
    <property type="evidence" value="ECO:0007669"/>
    <property type="project" value="UniProtKB-SubCell"/>
</dbReference>
<keyword evidence="2 7" id="KW-0813">Transport</keyword>
<comment type="subcellular location">
    <subcellularLocation>
        <location evidence="1 7">Cell membrane</location>
        <topology evidence="1 7">Multi-pass membrane protein</topology>
    </subcellularLocation>
</comment>
<evidence type="ECO:0000256" key="1">
    <source>
        <dbReference type="ARBA" id="ARBA00004651"/>
    </source>
</evidence>
<dbReference type="Proteomes" id="UP000192569">
    <property type="component" value="Chromosome I"/>
</dbReference>
<proteinExistence type="inferred from homology"/>
<keyword evidence="5 7" id="KW-1133">Transmembrane helix</keyword>
<evidence type="ECO:0000256" key="2">
    <source>
        <dbReference type="ARBA" id="ARBA00022448"/>
    </source>
</evidence>
<keyword evidence="6 7" id="KW-0472">Membrane</keyword>
<feature type="transmembrane region" description="Helical" evidence="7">
    <location>
        <begin position="104"/>
        <end position="124"/>
    </location>
</feature>
<evidence type="ECO:0000256" key="4">
    <source>
        <dbReference type="ARBA" id="ARBA00022692"/>
    </source>
</evidence>
<evidence type="ECO:0000313" key="10">
    <source>
        <dbReference type="Proteomes" id="UP000192569"/>
    </source>
</evidence>
<accession>A0A1W1W1Q0</accession>
<evidence type="ECO:0000256" key="3">
    <source>
        <dbReference type="ARBA" id="ARBA00022475"/>
    </source>
</evidence>
<dbReference type="STRING" id="698762.SAMN00808754_2892"/>
<evidence type="ECO:0000256" key="6">
    <source>
        <dbReference type="ARBA" id="ARBA00023136"/>
    </source>
</evidence>
<dbReference type="GO" id="GO:0055085">
    <property type="term" value="P:transmembrane transport"/>
    <property type="evidence" value="ECO:0007669"/>
    <property type="project" value="InterPro"/>
</dbReference>
<evidence type="ECO:0000259" key="8">
    <source>
        <dbReference type="PROSITE" id="PS50928"/>
    </source>
</evidence>
<dbReference type="InterPro" id="IPR035906">
    <property type="entry name" value="MetI-like_sf"/>
</dbReference>
<feature type="transmembrane region" description="Helical" evidence="7">
    <location>
        <begin position="260"/>
        <end position="282"/>
    </location>
</feature>
<feature type="transmembrane region" description="Helical" evidence="7">
    <location>
        <begin position="71"/>
        <end position="92"/>
    </location>
</feature>
<dbReference type="PANTHER" id="PTHR43005">
    <property type="entry name" value="BLR7065 PROTEIN"/>
    <property type="match status" value="1"/>
</dbReference>
<dbReference type="CDD" id="cd06261">
    <property type="entry name" value="TM_PBP2"/>
    <property type="match status" value="1"/>
</dbReference>
<feature type="transmembrane region" description="Helical" evidence="7">
    <location>
        <begin position="155"/>
        <end position="179"/>
    </location>
</feature>
<dbReference type="SUPFAM" id="SSF161098">
    <property type="entry name" value="MetI-like"/>
    <property type="match status" value="1"/>
</dbReference>
<reference evidence="9 10" key="1">
    <citation type="submission" date="2017-04" db="EMBL/GenBank/DDBJ databases">
        <authorList>
            <person name="Afonso C.L."/>
            <person name="Miller P.J."/>
            <person name="Scott M.A."/>
            <person name="Spackman E."/>
            <person name="Goraichik I."/>
            <person name="Dimitrov K.M."/>
            <person name="Suarez D.L."/>
            <person name="Swayne D.E."/>
        </authorList>
    </citation>
    <scope>NUCLEOTIDE SEQUENCE [LARGE SCALE GENOMIC DNA]</scope>
    <source>
        <strain evidence="9 10">ToBE</strain>
    </source>
</reference>
<keyword evidence="10" id="KW-1185">Reference proteome</keyword>
<comment type="similarity">
    <text evidence="7">Belongs to the binding-protein-dependent transport system permease family.</text>
</comment>
<evidence type="ECO:0000256" key="5">
    <source>
        <dbReference type="ARBA" id="ARBA00022989"/>
    </source>
</evidence>
<protein>
    <submittedName>
        <fullName evidence="9">Carbohydrate ABC transporter membrane protein 1, CUT1 family</fullName>
    </submittedName>
</protein>
<organism evidence="9 10">
    <name type="scientific">Thermanaeromonas toyohensis ToBE</name>
    <dbReference type="NCBI Taxonomy" id="698762"/>
    <lineage>
        <taxon>Bacteria</taxon>
        <taxon>Bacillati</taxon>
        <taxon>Bacillota</taxon>
        <taxon>Clostridia</taxon>
        <taxon>Neomoorellales</taxon>
        <taxon>Neomoorellaceae</taxon>
        <taxon>Thermanaeromonas</taxon>
    </lineage>
</organism>
<dbReference type="Pfam" id="PF00528">
    <property type="entry name" value="BPD_transp_1"/>
    <property type="match status" value="1"/>
</dbReference>
<keyword evidence="3" id="KW-1003">Cell membrane</keyword>
<dbReference type="RefSeq" id="WP_084666575.1">
    <property type="nucleotide sequence ID" value="NZ_LT838272.1"/>
</dbReference>
<evidence type="ECO:0000313" key="9">
    <source>
        <dbReference type="EMBL" id="SMB99410.1"/>
    </source>
</evidence>
<name>A0A1W1W1Q0_9FIRM</name>
<keyword evidence="4 7" id="KW-0812">Transmembrane</keyword>
<dbReference type="PANTHER" id="PTHR43005:SF2">
    <property type="entry name" value="INTEGRAL MEMBRANE SUGAR TRANSPORT PROTEIN"/>
    <property type="match status" value="1"/>
</dbReference>
<dbReference type="EMBL" id="LT838272">
    <property type="protein sequence ID" value="SMB99410.1"/>
    <property type="molecule type" value="Genomic_DNA"/>
</dbReference>
<feature type="domain" description="ABC transmembrane type-1" evidence="8">
    <location>
        <begin position="67"/>
        <end position="281"/>
    </location>
</feature>